<dbReference type="OrthoDB" id="7651547at2"/>
<evidence type="ECO:0000256" key="1">
    <source>
        <dbReference type="SAM" id="MobiDB-lite"/>
    </source>
</evidence>
<sequence length="117" mass="13311">MKWVHVRDNWPAFFEAIVEKWPEADEAELDEIDGDQRAFIAYIAEVTGQEIAETRDEIRDWLAGEIPADVVMDPSHDNHSITLSAKYVGEGEDEYDDDARFGDDDEILGDGDLNDPR</sequence>
<evidence type="ECO:0000313" key="2">
    <source>
        <dbReference type="EMBL" id="SFI02147.1"/>
    </source>
</evidence>
<dbReference type="Gene3D" id="1.10.1470.10">
    <property type="entry name" value="YjbJ"/>
    <property type="match status" value="1"/>
</dbReference>
<feature type="compositionally biased region" description="Acidic residues" evidence="1">
    <location>
        <begin position="90"/>
        <end position="117"/>
    </location>
</feature>
<reference evidence="2 3" key="1">
    <citation type="submission" date="2016-10" db="EMBL/GenBank/DDBJ databases">
        <authorList>
            <person name="de Groot N.N."/>
        </authorList>
    </citation>
    <scope>NUCLEOTIDE SEQUENCE [LARGE SCALE GENOMIC DNA]</scope>
    <source>
        <strain evidence="2 3">DSM 8537</strain>
    </source>
</reference>
<accession>A0A1I3ET46</accession>
<dbReference type="STRING" id="34004.SAMN04488021_1542"/>
<feature type="region of interest" description="Disordered" evidence="1">
    <location>
        <begin position="85"/>
        <end position="117"/>
    </location>
</feature>
<keyword evidence="3" id="KW-1185">Reference proteome</keyword>
<dbReference type="Proteomes" id="UP000183635">
    <property type="component" value="Unassembled WGS sequence"/>
</dbReference>
<proteinExistence type="predicted"/>
<protein>
    <submittedName>
        <fullName evidence="2">Uncharacterized protein</fullName>
    </submittedName>
</protein>
<evidence type="ECO:0000313" key="3">
    <source>
        <dbReference type="Proteomes" id="UP000183635"/>
    </source>
</evidence>
<gene>
    <name evidence="2" type="ORF">SAMN04488021_1542</name>
</gene>
<dbReference type="EMBL" id="FOPU01000054">
    <property type="protein sequence ID" value="SFI02147.1"/>
    <property type="molecule type" value="Genomic_DNA"/>
</dbReference>
<dbReference type="InterPro" id="IPR036629">
    <property type="entry name" value="YjbJ_sf"/>
</dbReference>
<organism evidence="2 3">
    <name type="scientific">Paracoccus aminovorans</name>
    <dbReference type="NCBI Taxonomy" id="34004"/>
    <lineage>
        <taxon>Bacteria</taxon>
        <taxon>Pseudomonadati</taxon>
        <taxon>Pseudomonadota</taxon>
        <taxon>Alphaproteobacteria</taxon>
        <taxon>Rhodobacterales</taxon>
        <taxon>Paracoccaceae</taxon>
        <taxon>Paracoccus</taxon>
    </lineage>
</organism>
<dbReference type="RefSeq" id="WP_074970865.1">
    <property type="nucleotide sequence ID" value="NZ_CBCRYP010000058.1"/>
</dbReference>
<dbReference type="AlphaFoldDB" id="A0A1I3ET46"/>
<name>A0A1I3ET46_9RHOB</name>